<evidence type="ECO:0000256" key="1">
    <source>
        <dbReference type="SAM" id="MobiDB-lite"/>
    </source>
</evidence>
<keyword evidence="3" id="KW-1185">Reference proteome</keyword>
<reference evidence="2 3" key="1">
    <citation type="journal article" date="2024" name="BMC Genomics">
        <title>De novo assembly and annotation of Popillia japonica's genome with initial clues to its potential as an invasive pest.</title>
        <authorList>
            <person name="Cucini C."/>
            <person name="Boschi S."/>
            <person name="Funari R."/>
            <person name="Cardaioli E."/>
            <person name="Iannotti N."/>
            <person name="Marturano G."/>
            <person name="Paoli F."/>
            <person name="Bruttini M."/>
            <person name="Carapelli A."/>
            <person name="Frati F."/>
            <person name="Nardi F."/>
        </authorList>
    </citation>
    <scope>NUCLEOTIDE SEQUENCE [LARGE SCALE GENOMIC DNA]</scope>
    <source>
        <strain evidence="2">DMR45628</strain>
    </source>
</reference>
<evidence type="ECO:0008006" key="4">
    <source>
        <dbReference type="Google" id="ProtNLM"/>
    </source>
</evidence>
<dbReference type="EMBL" id="JASPKY010000200">
    <property type="protein sequence ID" value="KAK9721324.1"/>
    <property type="molecule type" value="Genomic_DNA"/>
</dbReference>
<dbReference type="AlphaFoldDB" id="A0AAW1KMZ8"/>
<organism evidence="2 3">
    <name type="scientific">Popillia japonica</name>
    <name type="common">Japanese beetle</name>
    <dbReference type="NCBI Taxonomy" id="7064"/>
    <lineage>
        <taxon>Eukaryota</taxon>
        <taxon>Metazoa</taxon>
        <taxon>Ecdysozoa</taxon>
        <taxon>Arthropoda</taxon>
        <taxon>Hexapoda</taxon>
        <taxon>Insecta</taxon>
        <taxon>Pterygota</taxon>
        <taxon>Neoptera</taxon>
        <taxon>Endopterygota</taxon>
        <taxon>Coleoptera</taxon>
        <taxon>Polyphaga</taxon>
        <taxon>Scarabaeiformia</taxon>
        <taxon>Scarabaeidae</taxon>
        <taxon>Rutelinae</taxon>
        <taxon>Popillia</taxon>
    </lineage>
</organism>
<protein>
    <recommendedName>
        <fullName evidence="4">Secreted protein</fullName>
    </recommendedName>
</protein>
<feature type="region of interest" description="Disordered" evidence="1">
    <location>
        <begin position="52"/>
        <end position="78"/>
    </location>
</feature>
<sequence>MRVCLCMLHGQVGQLSCRRWLNGACPILEARFNCCLSELTGALLVPSVTLGRSEDEAEEEPRRRRLNGERKKSLSLSRGRNGSLTIVRLREFSQS</sequence>
<proteinExistence type="predicted"/>
<comment type="caution">
    <text evidence="2">The sequence shown here is derived from an EMBL/GenBank/DDBJ whole genome shotgun (WGS) entry which is preliminary data.</text>
</comment>
<evidence type="ECO:0000313" key="2">
    <source>
        <dbReference type="EMBL" id="KAK9721324.1"/>
    </source>
</evidence>
<gene>
    <name evidence="2" type="ORF">QE152_g21629</name>
</gene>
<evidence type="ECO:0000313" key="3">
    <source>
        <dbReference type="Proteomes" id="UP001458880"/>
    </source>
</evidence>
<accession>A0AAW1KMZ8</accession>
<name>A0AAW1KMZ8_POPJA</name>
<feature type="compositionally biased region" description="Basic and acidic residues" evidence="1">
    <location>
        <begin position="60"/>
        <end position="72"/>
    </location>
</feature>
<dbReference type="Proteomes" id="UP001458880">
    <property type="component" value="Unassembled WGS sequence"/>
</dbReference>